<dbReference type="EMBL" id="JXRP01000009">
    <property type="protein sequence ID" value="KIL49587.1"/>
    <property type="molecule type" value="Genomic_DNA"/>
</dbReference>
<name>A0A0C2VL24_9BACL</name>
<gene>
    <name evidence="1" type="ORF">KP78_10550</name>
</gene>
<comment type="caution">
    <text evidence="1">The sequence shown here is derived from an EMBL/GenBank/DDBJ whole genome shotgun (WGS) entry which is preliminary data.</text>
</comment>
<dbReference type="InterPro" id="IPR019587">
    <property type="entry name" value="Polyketide_cyclase/dehydratase"/>
</dbReference>
<dbReference type="SUPFAM" id="SSF55961">
    <property type="entry name" value="Bet v1-like"/>
    <property type="match status" value="1"/>
</dbReference>
<organism evidence="1 2">
    <name type="scientific">Jeotgalibacillus soli</name>
    <dbReference type="NCBI Taxonomy" id="889306"/>
    <lineage>
        <taxon>Bacteria</taxon>
        <taxon>Bacillati</taxon>
        <taxon>Bacillota</taxon>
        <taxon>Bacilli</taxon>
        <taxon>Bacillales</taxon>
        <taxon>Caryophanaceae</taxon>
        <taxon>Jeotgalibacillus</taxon>
    </lineage>
</organism>
<proteinExistence type="predicted"/>
<evidence type="ECO:0008006" key="3">
    <source>
        <dbReference type="Google" id="ProtNLM"/>
    </source>
</evidence>
<reference evidence="1 2" key="1">
    <citation type="submission" date="2015-01" db="EMBL/GenBank/DDBJ databases">
        <title>Genome sequencing of Jeotgalibacillus soli.</title>
        <authorList>
            <person name="Goh K.M."/>
            <person name="Chan K.-G."/>
            <person name="Yaakop A.S."/>
            <person name="Ee R."/>
            <person name="Gan H.M."/>
            <person name="Chan C.S."/>
        </authorList>
    </citation>
    <scope>NUCLEOTIDE SEQUENCE [LARGE SCALE GENOMIC DNA]</scope>
    <source>
        <strain evidence="1 2">P9</strain>
    </source>
</reference>
<dbReference type="InterPro" id="IPR023393">
    <property type="entry name" value="START-like_dom_sf"/>
</dbReference>
<keyword evidence="2" id="KW-1185">Reference proteome</keyword>
<accession>A0A0C2VL24</accession>
<evidence type="ECO:0000313" key="2">
    <source>
        <dbReference type="Proteomes" id="UP000031938"/>
    </source>
</evidence>
<dbReference type="AlphaFoldDB" id="A0A0C2VL24"/>
<dbReference type="Proteomes" id="UP000031938">
    <property type="component" value="Unassembled WGS sequence"/>
</dbReference>
<dbReference type="OrthoDB" id="1903764at2"/>
<sequence>MGALNQHIIIERPIETVFAWTTDMERAPEIMDHVEKTEKITEGPVGKGTQYNEIRNVGNRRVQTTLEVIEYIPNTSYAVLSDQNGVQISFRYEFTPQGNETHVTFNGDIKTRGLARTLFKGMIVRMIAKEELLHLSNLKKYIEKNTEGK</sequence>
<evidence type="ECO:0000313" key="1">
    <source>
        <dbReference type="EMBL" id="KIL49587.1"/>
    </source>
</evidence>
<protein>
    <recommendedName>
        <fullName evidence="3">Polyketide cyclase / dehydrase and lipid transport</fullName>
    </recommendedName>
</protein>
<dbReference type="RefSeq" id="WP_041086816.1">
    <property type="nucleotide sequence ID" value="NZ_JXRP01000009.1"/>
</dbReference>
<dbReference type="Pfam" id="PF10604">
    <property type="entry name" value="Polyketide_cyc2"/>
    <property type="match status" value="1"/>
</dbReference>
<dbReference type="Gene3D" id="3.30.530.20">
    <property type="match status" value="1"/>
</dbReference>
<dbReference type="STRING" id="889306.KP78_10550"/>
<dbReference type="PATRIC" id="fig|889306.3.peg.1060"/>